<dbReference type="Gene3D" id="2.30.30.110">
    <property type="match status" value="1"/>
</dbReference>
<dbReference type="GO" id="GO:0016787">
    <property type="term" value="F:hydrolase activity"/>
    <property type="evidence" value="ECO:0007669"/>
    <property type="project" value="UniProtKB-KW"/>
</dbReference>
<dbReference type="Proteomes" id="UP001519328">
    <property type="component" value="Unassembled WGS sequence"/>
</dbReference>
<dbReference type="PANTHER" id="PTHR33988">
    <property type="entry name" value="ENDORIBONUCLEASE MAZF-RELATED"/>
    <property type="match status" value="1"/>
</dbReference>
<name>A0ABS4HGU3_9BACI</name>
<feature type="coiled-coil region" evidence="3">
    <location>
        <begin position="113"/>
        <end position="150"/>
    </location>
</feature>
<comment type="similarity">
    <text evidence="1">Belongs to the PemK/MazF family.</text>
</comment>
<gene>
    <name evidence="4" type="ORF">J2Z82_003009</name>
</gene>
<sequence length="174" mass="19485">MKRGQVYWCQFGENIGSEQCLTRPALILQNDSANRSSPNTVVAPITNTADLNSSVFPLNRPTSSPIQGNVLLGNMVTVSKVRLKDHICDLDEKTEMPGVEEALYNALGVIGKIEQERKKLSNIEDHLNRAKRERNEAQDALAEMRESLNLPKGTDYAAILEYVKKLKEETEEKT</sequence>
<keyword evidence="5" id="KW-1185">Reference proteome</keyword>
<dbReference type="InterPro" id="IPR011067">
    <property type="entry name" value="Plasmid_toxin/cell-grow_inhib"/>
</dbReference>
<proteinExistence type="inferred from homology"/>
<dbReference type="InterPro" id="IPR003477">
    <property type="entry name" value="PemK-like"/>
</dbReference>
<accession>A0ABS4HGU3</accession>
<organism evidence="4 5">
    <name type="scientific">Virgibacillus litoralis</name>
    <dbReference type="NCBI Taxonomy" id="578221"/>
    <lineage>
        <taxon>Bacteria</taxon>
        <taxon>Bacillati</taxon>
        <taxon>Bacillota</taxon>
        <taxon>Bacilli</taxon>
        <taxon>Bacillales</taxon>
        <taxon>Bacillaceae</taxon>
        <taxon>Virgibacillus</taxon>
    </lineage>
</organism>
<dbReference type="PANTHER" id="PTHR33988:SF2">
    <property type="entry name" value="ENDORIBONUCLEASE MAZF"/>
    <property type="match status" value="1"/>
</dbReference>
<evidence type="ECO:0000256" key="3">
    <source>
        <dbReference type="SAM" id="Coils"/>
    </source>
</evidence>
<dbReference type="RefSeq" id="WP_209481499.1">
    <property type="nucleotide sequence ID" value="NZ_JAGGKK010000017.1"/>
</dbReference>
<keyword evidence="4" id="KW-0378">Hydrolase</keyword>
<evidence type="ECO:0000313" key="5">
    <source>
        <dbReference type="Proteomes" id="UP001519328"/>
    </source>
</evidence>
<dbReference type="Pfam" id="PF02452">
    <property type="entry name" value="PemK_toxin"/>
    <property type="match status" value="1"/>
</dbReference>
<evidence type="ECO:0000313" key="4">
    <source>
        <dbReference type="EMBL" id="MBP1950053.1"/>
    </source>
</evidence>
<dbReference type="EC" id="3.1.-.-" evidence="4"/>
<dbReference type="EMBL" id="JAGGKK010000017">
    <property type="protein sequence ID" value="MBP1950053.1"/>
    <property type="molecule type" value="Genomic_DNA"/>
</dbReference>
<evidence type="ECO:0000256" key="1">
    <source>
        <dbReference type="ARBA" id="ARBA00007521"/>
    </source>
</evidence>
<comment type="caution">
    <text evidence="4">The sequence shown here is derived from an EMBL/GenBank/DDBJ whole genome shotgun (WGS) entry which is preliminary data.</text>
</comment>
<evidence type="ECO:0000256" key="2">
    <source>
        <dbReference type="ARBA" id="ARBA00022649"/>
    </source>
</evidence>
<keyword evidence="3" id="KW-0175">Coiled coil</keyword>
<dbReference type="SUPFAM" id="SSF50118">
    <property type="entry name" value="Cell growth inhibitor/plasmid maintenance toxic component"/>
    <property type="match status" value="1"/>
</dbReference>
<reference evidence="4 5" key="1">
    <citation type="submission" date="2021-03" db="EMBL/GenBank/DDBJ databases">
        <title>Genomic Encyclopedia of Type Strains, Phase IV (KMG-IV): sequencing the most valuable type-strain genomes for metagenomic binning, comparative biology and taxonomic classification.</title>
        <authorList>
            <person name="Goeker M."/>
        </authorList>
    </citation>
    <scope>NUCLEOTIDE SEQUENCE [LARGE SCALE GENOMIC DNA]</scope>
    <source>
        <strain evidence="4 5">DSM 21085</strain>
    </source>
</reference>
<protein>
    <submittedName>
        <fullName evidence="4">mRNA interferase MazF</fullName>
        <ecNumber evidence="4">3.1.-.-</ecNumber>
    </submittedName>
</protein>
<keyword evidence="2" id="KW-1277">Toxin-antitoxin system</keyword>